<name>A0A182NDM7_9DIPT</name>
<protein>
    <submittedName>
        <fullName evidence="1">Uncharacterized protein</fullName>
    </submittedName>
</protein>
<dbReference type="EnsemblMetazoa" id="ADIR005741-RA">
    <property type="protein sequence ID" value="ADIR005741-PA"/>
    <property type="gene ID" value="ADIR005741"/>
</dbReference>
<dbReference type="Proteomes" id="UP000075884">
    <property type="component" value="Unassembled WGS sequence"/>
</dbReference>
<evidence type="ECO:0000313" key="2">
    <source>
        <dbReference type="Proteomes" id="UP000075884"/>
    </source>
</evidence>
<reference evidence="1" key="2">
    <citation type="submission" date="2020-05" db="UniProtKB">
        <authorList>
            <consortium name="EnsemblMetazoa"/>
        </authorList>
    </citation>
    <scope>IDENTIFICATION</scope>
    <source>
        <strain evidence="1">WRAIR2</strain>
    </source>
</reference>
<dbReference type="VEuPathDB" id="VectorBase:ADIR005741"/>
<organism evidence="1 2">
    <name type="scientific">Anopheles dirus</name>
    <dbReference type="NCBI Taxonomy" id="7168"/>
    <lineage>
        <taxon>Eukaryota</taxon>
        <taxon>Metazoa</taxon>
        <taxon>Ecdysozoa</taxon>
        <taxon>Arthropoda</taxon>
        <taxon>Hexapoda</taxon>
        <taxon>Insecta</taxon>
        <taxon>Pterygota</taxon>
        <taxon>Neoptera</taxon>
        <taxon>Endopterygota</taxon>
        <taxon>Diptera</taxon>
        <taxon>Nematocera</taxon>
        <taxon>Culicoidea</taxon>
        <taxon>Culicidae</taxon>
        <taxon>Anophelinae</taxon>
        <taxon>Anopheles</taxon>
    </lineage>
</organism>
<accession>A0A182NDM7</accession>
<keyword evidence="2" id="KW-1185">Reference proteome</keyword>
<reference evidence="2" key="1">
    <citation type="submission" date="2013-03" db="EMBL/GenBank/DDBJ databases">
        <title>The Genome Sequence of Anopheles dirus WRAIR2.</title>
        <authorList>
            <consortium name="The Broad Institute Genomics Platform"/>
            <person name="Neafsey D.E."/>
            <person name="Walton C."/>
            <person name="Walker B."/>
            <person name="Young S.K."/>
            <person name="Zeng Q."/>
            <person name="Gargeya S."/>
            <person name="Fitzgerald M."/>
            <person name="Haas B."/>
            <person name="Abouelleil A."/>
            <person name="Allen A.W."/>
            <person name="Alvarado L."/>
            <person name="Arachchi H.M."/>
            <person name="Berlin A.M."/>
            <person name="Chapman S.B."/>
            <person name="Gainer-Dewar J."/>
            <person name="Goldberg J."/>
            <person name="Griggs A."/>
            <person name="Gujja S."/>
            <person name="Hansen M."/>
            <person name="Howarth C."/>
            <person name="Imamovic A."/>
            <person name="Ireland A."/>
            <person name="Larimer J."/>
            <person name="McCowan C."/>
            <person name="Murphy C."/>
            <person name="Pearson M."/>
            <person name="Poon T.W."/>
            <person name="Priest M."/>
            <person name="Roberts A."/>
            <person name="Saif S."/>
            <person name="Shea T."/>
            <person name="Sisk P."/>
            <person name="Sykes S."/>
            <person name="Wortman J."/>
            <person name="Nusbaum C."/>
            <person name="Birren B."/>
        </authorList>
    </citation>
    <scope>NUCLEOTIDE SEQUENCE [LARGE SCALE GENOMIC DNA]</scope>
    <source>
        <strain evidence="2">WRAIR2</strain>
    </source>
</reference>
<sequence>MRTYGFILLSFGKLN</sequence>
<proteinExistence type="predicted"/>
<evidence type="ECO:0000313" key="1">
    <source>
        <dbReference type="EnsemblMetazoa" id="ADIR005741-PA"/>
    </source>
</evidence>